<dbReference type="CDD" id="cd16917">
    <property type="entry name" value="HATPase_UhpB-NarQ-NarX-like"/>
    <property type="match status" value="1"/>
</dbReference>
<feature type="transmembrane region" description="Helical" evidence="6">
    <location>
        <begin position="20"/>
        <end position="37"/>
    </location>
</feature>
<dbReference type="SUPFAM" id="SSF55874">
    <property type="entry name" value="ATPase domain of HSP90 chaperone/DNA topoisomerase II/histidine kinase"/>
    <property type="match status" value="1"/>
</dbReference>
<evidence type="ECO:0000313" key="8">
    <source>
        <dbReference type="EMBL" id="MFD1676534.1"/>
    </source>
</evidence>
<keyword evidence="6" id="KW-0472">Membrane</keyword>
<dbReference type="GO" id="GO:0016301">
    <property type="term" value="F:kinase activity"/>
    <property type="evidence" value="ECO:0007669"/>
    <property type="project" value="UniProtKB-KW"/>
</dbReference>
<keyword evidence="6" id="KW-1133">Transmembrane helix</keyword>
<evidence type="ECO:0000256" key="1">
    <source>
        <dbReference type="ARBA" id="ARBA00000085"/>
    </source>
</evidence>
<feature type="transmembrane region" description="Helical" evidence="6">
    <location>
        <begin position="81"/>
        <end position="106"/>
    </location>
</feature>
<dbReference type="PANTHER" id="PTHR24421:SF63">
    <property type="entry name" value="SENSOR HISTIDINE KINASE DESK"/>
    <property type="match status" value="1"/>
</dbReference>
<dbReference type="Proteomes" id="UP001597079">
    <property type="component" value="Unassembled WGS sequence"/>
</dbReference>
<keyword evidence="6" id="KW-0812">Transmembrane</keyword>
<keyword evidence="9" id="KW-1185">Reference proteome</keyword>
<evidence type="ECO:0000313" key="9">
    <source>
        <dbReference type="Proteomes" id="UP001597079"/>
    </source>
</evidence>
<accession>A0ABW4JKL4</accession>
<feature type="transmembrane region" description="Helical" evidence="6">
    <location>
        <begin position="118"/>
        <end position="136"/>
    </location>
</feature>
<keyword evidence="4 8" id="KW-0418">Kinase</keyword>
<dbReference type="Gene3D" id="3.30.565.10">
    <property type="entry name" value="Histidine kinase-like ATPase, C-terminal domain"/>
    <property type="match status" value="1"/>
</dbReference>
<keyword evidence="3" id="KW-0808">Transferase</keyword>
<sequence length="388" mass="42935">MLDRRSSYFGLPPVFERTFILIWVIFALSPVQQLFSAQNNIARTILGLGLLTLYLLVYVVLVCQKRPQMDTSDRIDLGFLVAMMLFSVCMTTIFGSAWIDLFYYIGTACGLRLPMRRAPWAITVIALIAFIVGASVDAGFQTIAIVVFVNFGLGFMMMGLVRMGSTIFELREARARIADFAAAEAISAERLRFARDLHDLLGHSLSLIALKSDLTSRLLDTAPDHARREIQDIESTAREALREVRQVVLNYRQPTLLEELEGAKEMLAAAGVDCEIEYAGESIPIQINAVLAWAVREAVTNVIRHAKATYCHIGIAYVNDEIRARIVNDGCIPGSTLTQSPSISGGSGLAGISDRVMAVHGKFHVDRRTDDYFCLDISIPINAKVLKE</sequence>
<dbReference type="Pfam" id="PF07730">
    <property type="entry name" value="HisKA_3"/>
    <property type="match status" value="1"/>
</dbReference>
<dbReference type="InterPro" id="IPR050482">
    <property type="entry name" value="Sensor_HK_TwoCompSys"/>
</dbReference>
<dbReference type="EMBL" id="JBHUCX010000067">
    <property type="protein sequence ID" value="MFD1676534.1"/>
    <property type="molecule type" value="Genomic_DNA"/>
</dbReference>
<evidence type="ECO:0000256" key="6">
    <source>
        <dbReference type="SAM" id="Phobius"/>
    </source>
</evidence>
<organism evidence="8 9">
    <name type="scientific">Alicyclobacillus fodiniaquatilis</name>
    <dbReference type="NCBI Taxonomy" id="1661150"/>
    <lineage>
        <taxon>Bacteria</taxon>
        <taxon>Bacillati</taxon>
        <taxon>Bacillota</taxon>
        <taxon>Bacilli</taxon>
        <taxon>Bacillales</taxon>
        <taxon>Alicyclobacillaceae</taxon>
        <taxon>Alicyclobacillus</taxon>
    </lineage>
</organism>
<protein>
    <recommendedName>
        <fullName evidence="2">histidine kinase</fullName>
        <ecNumber evidence="2">2.7.13.3</ecNumber>
    </recommendedName>
</protein>
<evidence type="ECO:0000256" key="5">
    <source>
        <dbReference type="ARBA" id="ARBA00023012"/>
    </source>
</evidence>
<dbReference type="PANTHER" id="PTHR24421">
    <property type="entry name" value="NITRATE/NITRITE SENSOR PROTEIN NARX-RELATED"/>
    <property type="match status" value="1"/>
</dbReference>
<name>A0ABW4JKL4_9BACL</name>
<evidence type="ECO:0000259" key="7">
    <source>
        <dbReference type="Pfam" id="PF07730"/>
    </source>
</evidence>
<dbReference type="RefSeq" id="WP_377944436.1">
    <property type="nucleotide sequence ID" value="NZ_JBHUCX010000067.1"/>
</dbReference>
<dbReference type="EC" id="2.7.13.3" evidence="2"/>
<comment type="catalytic activity">
    <reaction evidence="1">
        <text>ATP + protein L-histidine = ADP + protein N-phospho-L-histidine.</text>
        <dbReference type="EC" id="2.7.13.3"/>
    </reaction>
</comment>
<evidence type="ECO:0000256" key="3">
    <source>
        <dbReference type="ARBA" id="ARBA00022679"/>
    </source>
</evidence>
<feature type="domain" description="Signal transduction histidine kinase subgroup 3 dimerisation and phosphoacceptor" evidence="7">
    <location>
        <begin position="189"/>
        <end position="255"/>
    </location>
</feature>
<keyword evidence="5" id="KW-0902">Two-component regulatory system</keyword>
<comment type="caution">
    <text evidence="8">The sequence shown here is derived from an EMBL/GenBank/DDBJ whole genome shotgun (WGS) entry which is preliminary data.</text>
</comment>
<feature type="transmembrane region" description="Helical" evidence="6">
    <location>
        <begin position="44"/>
        <end position="61"/>
    </location>
</feature>
<dbReference type="Gene3D" id="1.20.5.1930">
    <property type="match status" value="1"/>
</dbReference>
<reference evidence="9" key="1">
    <citation type="journal article" date="2019" name="Int. J. Syst. Evol. Microbiol.">
        <title>The Global Catalogue of Microorganisms (GCM) 10K type strain sequencing project: providing services to taxonomists for standard genome sequencing and annotation.</title>
        <authorList>
            <consortium name="The Broad Institute Genomics Platform"/>
            <consortium name="The Broad Institute Genome Sequencing Center for Infectious Disease"/>
            <person name="Wu L."/>
            <person name="Ma J."/>
        </authorList>
    </citation>
    <scope>NUCLEOTIDE SEQUENCE [LARGE SCALE GENOMIC DNA]</scope>
    <source>
        <strain evidence="9">CGMCC 1.12286</strain>
    </source>
</reference>
<proteinExistence type="predicted"/>
<evidence type="ECO:0000256" key="2">
    <source>
        <dbReference type="ARBA" id="ARBA00012438"/>
    </source>
</evidence>
<dbReference type="InterPro" id="IPR036890">
    <property type="entry name" value="HATPase_C_sf"/>
</dbReference>
<gene>
    <name evidence="8" type="ORF">ACFSB2_17690</name>
</gene>
<dbReference type="InterPro" id="IPR011712">
    <property type="entry name" value="Sig_transdc_His_kin_sub3_dim/P"/>
</dbReference>
<feature type="transmembrane region" description="Helical" evidence="6">
    <location>
        <begin position="142"/>
        <end position="161"/>
    </location>
</feature>
<evidence type="ECO:0000256" key="4">
    <source>
        <dbReference type="ARBA" id="ARBA00022777"/>
    </source>
</evidence>